<keyword evidence="4" id="KW-0238">DNA-binding</keyword>
<dbReference type="STRING" id="1442369.A0A0D2IWW2"/>
<dbReference type="GO" id="GO:0000981">
    <property type="term" value="F:DNA-binding transcription factor activity, RNA polymerase II-specific"/>
    <property type="evidence" value="ECO:0007669"/>
    <property type="project" value="InterPro"/>
</dbReference>
<reference evidence="9 10" key="1">
    <citation type="submission" date="2015-01" db="EMBL/GenBank/DDBJ databases">
        <title>The Genome Sequence of Rhinocladiella mackenzie CBS 650.93.</title>
        <authorList>
            <consortium name="The Broad Institute Genomics Platform"/>
            <person name="Cuomo C."/>
            <person name="de Hoog S."/>
            <person name="Gorbushina A."/>
            <person name="Stielow B."/>
            <person name="Teixiera M."/>
            <person name="Abouelleil A."/>
            <person name="Chapman S.B."/>
            <person name="Priest M."/>
            <person name="Young S.K."/>
            <person name="Wortman J."/>
            <person name="Nusbaum C."/>
            <person name="Birren B."/>
        </authorList>
    </citation>
    <scope>NUCLEOTIDE SEQUENCE [LARGE SCALE GENOMIC DNA]</scope>
    <source>
        <strain evidence="9 10">CBS 650.93</strain>
    </source>
</reference>
<dbReference type="PANTHER" id="PTHR47338">
    <property type="entry name" value="ZN(II)2CYS6 TRANSCRIPTION FACTOR (EUROFUNG)-RELATED"/>
    <property type="match status" value="1"/>
</dbReference>
<evidence type="ECO:0000256" key="3">
    <source>
        <dbReference type="ARBA" id="ARBA00023015"/>
    </source>
</evidence>
<dbReference type="HOGENOM" id="CLU_011017_2_0_1"/>
<feature type="compositionally biased region" description="Polar residues" evidence="7">
    <location>
        <begin position="641"/>
        <end position="651"/>
    </location>
</feature>
<dbReference type="VEuPathDB" id="FungiDB:Z518_10176"/>
<evidence type="ECO:0000313" key="9">
    <source>
        <dbReference type="EMBL" id="KIX01110.1"/>
    </source>
</evidence>
<feature type="region of interest" description="Disordered" evidence="7">
    <location>
        <begin position="627"/>
        <end position="691"/>
    </location>
</feature>
<evidence type="ECO:0000256" key="2">
    <source>
        <dbReference type="ARBA" id="ARBA00022723"/>
    </source>
</evidence>
<keyword evidence="3" id="KW-0805">Transcription regulation</keyword>
<evidence type="ECO:0000256" key="7">
    <source>
        <dbReference type="SAM" id="MobiDB-lite"/>
    </source>
</evidence>
<keyword evidence="2" id="KW-0479">Metal-binding</keyword>
<dbReference type="InterPro" id="IPR036864">
    <property type="entry name" value="Zn2-C6_fun-type_DNA-bd_sf"/>
</dbReference>
<name>A0A0D2IWW2_9EURO</name>
<feature type="domain" description="Zn(2)-C6 fungal-type" evidence="8">
    <location>
        <begin position="18"/>
        <end position="48"/>
    </location>
</feature>
<dbReference type="GeneID" id="25298247"/>
<dbReference type="InterPro" id="IPR050815">
    <property type="entry name" value="TF_fung"/>
</dbReference>
<keyword evidence="10" id="KW-1185">Reference proteome</keyword>
<dbReference type="SMART" id="SM00066">
    <property type="entry name" value="GAL4"/>
    <property type="match status" value="1"/>
</dbReference>
<dbReference type="InterPro" id="IPR001138">
    <property type="entry name" value="Zn2Cys6_DnaBD"/>
</dbReference>
<keyword evidence="5" id="KW-0804">Transcription</keyword>
<evidence type="ECO:0000256" key="1">
    <source>
        <dbReference type="ARBA" id="ARBA00004123"/>
    </source>
</evidence>
<dbReference type="GO" id="GO:0003677">
    <property type="term" value="F:DNA binding"/>
    <property type="evidence" value="ECO:0007669"/>
    <property type="project" value="UniProtKB-KW"/>
</dbReference>
<dbReference type="AlphaFoldDB" id="A0A0D2IWW2"/>
<dbReference type="SMART" id="SM00906">
    <property type="entry name" value="Fungal_trans"/>
    <property type="match status" value="1"/>
</dbReference>
<gene>
    <name evidence="9" type="ORF">Z518_10176</name>
</gene>
<dbReference type="PROSITE" id="PS50048">
    <property type="entry name" value="ZN2_CY6_FUNGAL_2"/>
    <property type="match status" value="1"/>
</dbReference>
<proteinExistence type="predicted"/>
<feature type="compositionally biased region" description="Acidic residues" evidence="7">
    <location>
        <begin position="138"/>
        <end position="148"/>
    </location>
</feature>
<protein>
    <submittedName>
        <fullName evidence="9">Rhinocladiella mackenziei CBS 650.93 unplaced genomic scaffold supercont1.8, whole genome shotgun sequence</fullName>
    </submittedName>
</protein>
<accession>A0A0D2IWW2</accession>
<dbReference type="CDD" id="cd00067">
    <property type="entry name" value="GAL4"/>
    <property type="match status" value="1"/>
</dbReference>
<evidence type="ECO:0000259" key="8">
    <source>
        <dbReference type="PROSITE" id="PS50048"/>
    </source>
</evidence>
<feature type="region of interest" description="Disordered" evidence="7">
    <location>
        <begin position="116"/>
        <end position="179"/>
    </location>
</feature>
<dbReference type="Gene3D" id="4.10.240.10">
    <property type="entry name" value="Zn(2)-C6 fungal-type DNA-binding domain"/>
    <property type="match status" value="1"/>
</dbReference>
<dbReference type="CDD" id="cd12148">
    <property type="entry name" value="fungal_TF_MHR"/>
    <property type="match status" value="1"/>
</dbReference>
<evidence type="ECO:0000313" key="10">
    <source>
        <dbReference type="Proteomes" id="UP000053617"/>
    </source>
</evidence>
<feature type="compositionally biased region" description="Basic residues" evidence="7">
    <location>
        <begin position="49"/>
        <end position="61"/>
    </location>
</feature>
<dbReference type="OrthoDB" id="3862662at2759"/>
<feature type="region of interest" description="Disordered" evidence="7">
    <location>
        <begin position="48"/>
        <end position="70"/>
    </location>
</feature>
<keyword evidence="6" id="KW-0539">Nucleus</keyword>
<dbReference type="GO" id="GO:0005634">
    <property type="term" value="C:nucleus"/>
    <property type="evidence" value="ECO:0007669"/>
    <property type="project" value="UniProtKB-SubCell"/>
</dbReference>
<dbReference type="GO" id="GO:0008270">
    <property type="term" value="F:zinc ion binding"/>
    <property type="evidence" value="ECO:0007669"/>
    <property type="project" value="InterPro"/>
</dbReference>
<dbReference type="EMBL" id="KN847482">
    <property type="protein sequence ID" value="KIX01110.1"/>
    <property type="molecule type" value="Genomic_DNA"/>
</dbReference>
<dbReference type="PANTHER" id="PTHR47338:SF10">
    <property type="entry name" value="TRANSCRIPTION FACTOR DOMAIN-CONTAINING PROTEIN-RELATED"/>
    <property type="match status" value="1"/>
</dbReference>
<evidence type="ECO:0000256" key="5">
    <source>
        <dbReference type="ARBA" id="ARBA00023163"/>
    </source>
</evidence>
<dbReference type="RefSeq" id="XP_013268246.1">
    <property type="nucleotide sequence ID" value="XM_013412792.1"/>
</dbReference>
<comment type="subcellular location">
    <subcellularLocation>
        <location evidence="1">Nucleus</location>
    </subcellularLocation>
</comment>
<sequence length="735" mass="82611">MADAKDPQHHSPLEPRRACQECNRKKTKCDMRRPICGLCSRTGNTCHFPSKRKKPTARKPQPKVQSRRLSDSISKLVQVLEAASRGTGVPDGRREISQSFLQDSLKGLLAEINTSQDHGAASHDSSLEIIHGAGSPPDGEDVDDEGADVDGHSSVPSPLRESMDFNAKPTSPPTVSGSDGEISCSMAVDLVNLFFDKVQPWLPILHRPRFQARYEHKLRVGGHVIQYLSVDESLLFYSMFAMSARFSNHPKFATVPAEKRGHEFAERARAVYSQARSLRAPTLMYLQGCILLAFYFYTSGPTHQGWILIGVCVRLAYDLGLSEIDDDDWTPISSVDSVEKEEMRRAWWLVWELDTFASTVSRKPFSIDRKRMCVALPISDEAWFSETDVPSSELVLIPGQSWRSLQGSRNQDERAWFLVANNFMATVHDRLQQRQDVSAEEKLTLENEICCFKLALPPPLRLDAETLTYTPSTFARCNWVIGTHLMLKATSFMVSGIATTENDDRSVSSMSGSGTSPIRLRAIELSRIISLWDSRYIAVAHPFFTCMMLPPYAVDGDVLRTQPLLSSSHEMAKLVLSHFAEKWKLGSVVLELAKILERGGTVNAEEKQLARRYALFFRMPRLSTSSPNVLPPELNRRDRNSPMTTENTSRPSRLDMQQQQAPPPQIQNQTRQQEEYAASLSMPDPANVTSYQAPMFDPQNLPPLQQTIYDGSNEIEFGFSDFFGGSYRDTDFMLT</sequence>
<dbReference type="Pfam" id="PF00172">
    <property type="entry name" value="Zn_clus"/>
    <property type="match status" value="1"/>
</dbReference>
<evidence type="ECO:0000256" key="4">
    <source>
        <dbReference type="ARBA" id="ARBA00023125"/>
    </source>
</evidence>
<dbReference type="Proteomes" id="UP000053617">
    <property type="component" value="Unassembled WGS sequence"/>
</dbReference>
<dbReference type="Pfam" id="PF04082">
    <property type="entry name" value="Fungal_trans"/>
    <property type="match status" value="1"/>
</dbReference>
<dbReference type="InterPro" id="IPR007219">
    <property type="entry name" value="XnlR_reg_dom"/>
</dbReference>
<dbReference type="GO" id="GO:0006351">
    <property type="term" value="P:DNA-templated transcription"/>
    <property type="evidence" value="ECO:0007669"/>
    <property type="project" value="InterPro"/>
</dbReference>
<evidence type="ECO:0000256" key="6">
    <source>
        <dbReference type="ARBA" id="ARBA00023242"/>
    </source>
</evidence>
<organism evidence="9 10">
    <name type="scientific">Rhinocladiella mackenziei CBS 650.93</name>
    <dbReference type="NCBI Taxonomy" id="1442369"/>
    <lineage>
        <taxon>Eukaryota</taxon>
        <taxon>Fungi</taxon>
        <taxon>Dikarya</taxon>
        <taxon>Ascomycota</taxon>
        <taxon>Pezizomycotina</taxon>
        <taxon>Eurotiomycetes</taxon>
        <taxon>Chaetothyriomycetidae</taxon>
        <taxon>Chaetothyriales</taxon>
        <taxon>Herpotrichiellaceae</taxon>
        <taxon>Rhinocladiella</taxon>
    </lineage>
</organism>
<dbReference type="SUPFAM" id="SSF57701">
    <property type="entry name" value="Zn2/Cys6 DNA-binding domain"/>
    <property type="match status" value="1"/>
</dbReference>